<sequence length="66" mass="7176">MQHGNVKWFDALKGIGLIEPDEGADVFVAMDAVRKAGRSTLKEGQLVAYDLAYASGRQVADNLRVL</sequence>
<dbReference type="RefSeq" id="WP_160776689.1">
    <property type="nucleotide sequence ID" value="NZ_WUMV01000007.1"/>
</dbReference>
<dbReference type="EMBL" id="WUMV01000007">
    <property type="protein sequence ID" value="MXN66472.1"/>
    <property type="molecule type" value="Genomic_DNA"/>
</dbReference>
<protein>
    <submittedName>
        <fullName evidence="4">Cold shock domain-containing protein</fullName>
    </submittedName>
</protein>
<name>A0A7X3LWR0_9HYPH</name>
<dbReference type="SUPFAM" id="SSF50249">
    <property type="entry name" value="Nucleic acid-binding proteins"/>
    <property type="match status" value="1"/>
</dbReference>
<dbReference type="GO" id="GO:0003676">
    <property type="term" value="F:nucleic acid binding"/>
    <property type="evidence" value="ECO:0007669"/>
    <property type="project" value="InterPro"/>
</dbReference>
<organism evidence="4 5">
    <name type="scientific">Stappia sediminis</name>
    <dbReference type="NCBI Taxonomy" id="2692190"/>
    <lineage>
        <taxon>Bacteria</taxon>
        <taxon>Pseudomonadati</taxon>
        <taxon>Pseudomonadota</taxon>
        <taxon>Alphaproteobacteria</taxon>
        <taxon>Hyphomicrobiales</taxon>
        <taxon>Stappiaceae</taxon>
        <taxon>Stappia</taxon>
    </lineage>
</organism>
<comment type="subcellular location">
    <subcellularLocation>
        <location evidence="1">Cytoplasm</location>
    </subcellularLocation>
</comment>
<keyword evidence="2" id="KW-0963">Cytoplasm</keyword>
<dbReference type="InterPro" id="IPR011129">
    <property type="entry name" value="CSD"/>
</dbReference>
<evidence type="ECO:0000259" key="3">
    <source>
        <dbReference type="PROSITE" id="PS51857"/>
    </source>
</evidence>
<comment type="caution">
    <text evidence="4">The sequence shown here is derived from an EMBL/GenBank/DDBJ whole genome shotgun (WGS) entry which is preliminary data.</text>
</comment>
<accession>A0A7X3LWR0</accession>
<dbReference type="PIRSF" id="PIRSF002599">
    <property type="entry name" value="Cold_shock_A"/>
    <property type="match status" value="1"/>
</dbReference>
<dbReference type="InterPro" id="IPR002059">
    <property type="entry name" value="CSP_DNA-bd"/>
</dbReference>
<evidence type="ECO:0000313" key="5">
    <source>
        <dbReference type="Proteomes" id="UP000433101"/>
    </source>
</evidence>
<dbReference type="AlphaFoldDB" id="A0A7X3LWR0"/>
<dbReference type="PROSITE" id="PS51857">
    <property type="entry name" value="CSD_2"/>
    <property type="match status" value="1"/>
</dbReference>
<dbReference type="PRINTS" id="PR00050">
    <property type="entry name" value="COLDSHOCK"/>
</dbReference>
<dbReference type="Pfam" id="PF00313">
    <property type="entry name" value="CSD"/>
    <property type="match status" value="1"/>
</dbReference>
<dbReference type="Gene3D" id="2.40.50.140">
    <property type="entry name" value="Nucleic acid-binding proteins"/>
    <property type="match status" value="1"/>
</dbReference>
<feature type="domain" description="CSD" evidence="3">
    <location>
        <begin position="1"/>
        <end position="65"/>
    </location>
</feature>
<dbReference type="InterPro" id="IPR012156">
    <property type="entry name" value="Cold_shock_CspA"/>
</dbReference>
<proteinExistence type="predicted"/>
<evidence type="ECO:0000256" key="2">
    <source>
        <dbReference type="ARBA" id="ARBA00022490"/>
    </source>
</evidence>
<reference evidence="4 5" key="1">
    <citation type="submission" date="2019-12" db="EMBL/GenBank/DDBJ databases">
        <authorList>
            <person name="Li M."/>
        </authorList>
    </citation>
    <scope>NUCLEOTIDE SEQUENCE [LARGE SCALE GENOMIC DNA]</scope>
    <source>
        <strain evidence="4 5">GBMRC 2046</strain>
    </source>
</reference>
<dbReference type="Proteomes" id="UP000433101">
    <property type="component" value="Unassembled WGS sequence"/>
</dbReference>
<gene>
    <name evidence="4" type="ORF">GR183_16270</name>
</gene>
<dbReference type="GO" id="GO:0005829">
    <property type="term" value="C:cytosol"/>
    <property type="evidence" value="ECO:0007669"/>
    <property type="project" value="UniProtKB-ARBA"/>
</dbReference>
<dbReference type="SMART" id="SM00357">
    <property type="entry name" value="CSP"/>
    <property type="match status" value="1"/>
</dbReference>
<dbReference type="InterPro" id="IPR012340">
    <property type="entry name" value="NA-bd_OB-fold"/>
</dbReference>
<evidence type="ECO:0000256" key="1">
    <source>
        <dbReference type="ARBA" id="ARBA00004496"/>
    </source>
</evidence>
<evidence type="ECO:0000313" key="4">
    <source>
        <dbReference type="EMBL" id="MXN66472.1"/>
    </source>
</evidence>
<keyword evidence="5" id="KW-1185">Reference proteome</keyword>